<dbReference type="PANTHER" id="PTHR43626">
    <property type="entry name" value="ACYL-COA N-ACYLTRANSFERASE"/>
    <property type="match status" value="1"/>
</dbReference>
<dbReference type="PANTHER" id="PTHR43626:SF4">
    <property type="entry name" value="GCN5-RELATED N-ACETYLTRANSFERASE 2, CHLOROPLASTIC"/>
    <property type="match status" value="1"/>
</dbReference>
<dbReference type="InterPro" id="IPR045039">
    <property type="entry name" value="NSI-like"/>
</dbReference>
<dbReference type="KEGG" id="syc:syc1847_d"/>
<evidence type="ECO:0000256" key="2">
    <source>
        <dbReference type="ARBA" id="ARBA00023315"/>
    </source>
</evidence>
<evidence type="ECO:0000313" key="5">
    <source>
        <dbReference type="Proteomes" id="UP000001175"/>
    </source>
</evidence>
<keyword evidence="2" id="KW-0012">Acyltransferase</keyword>
<dbReference type="Gene3D" id="3.40.630.30">
    <property type="match status" value="1"/>
</dbReference>
<protein>
    <submittedName>
        <fullName evidence="4">Similar to alr0113 (Ycf52)</fullName>
    </submittedName>
</protein>
<gene>
    <name evidence="4" type="ordered locus">syc1847_d</name>
</gene>
<name>A0A0H3K477_SYNP6</name>
<dbReference type="eggNOG" id="COG0456">
    <property type="taxonomic scope" value="Bacteria"/>
</dbReference>
<evidence type="ECO:0000256" key="1">
    <source>
        <dbReference type="ARBA" id="ARBA00022679"/>
    </source>
</evidence>
<dbReference type="EMBL" id="AP008231">
    <property type="protein sequence ID" value="BAD80037.1"/>
    <property type="molecule type" value="Genomic_DNA"/>
</dbReference>
<dbReference type="AlphaFoldDB" id="A0A0H3K477"/>
<organism evidence="4 5">
    <name type="scientific">Synechococcus sp. (strain ATCC 27144 / PCC 6301 / SAUG 1402/1)</name>
    <name type="common">Anacystis nidulans</name>
    <dbReference type="NCBI Taxonomy" id="269084"/>
    <lineage>
        <taxon>Bacteria</taxon>
        <taxon>Bacillati</taxon>
        <taxon>Cyanobacteriota</taxon>
        <taxon>Cyanophyceae</taxon>
        <taxon>Synechococcales</taxon>
        <taxon>Synechococcaceae</taxon>
        <taxon>Synechococcus</taxon>
    </lineage>
</organism>
<dbReference type="Proteomes" id="UP000001175">
    <property type="component" value="Chromosome"/>
</dbReference>
<dbReference type="GO" id="GO:0008080">
    <property type="term" value="F:N-acetyltransferase activity"/>
    <property type="evidence" value="ECO:0007669"/>
    <property type="project" value="InterPro"/>
</dbReference>
<feature type="region of interest" description="Disordered" evidence="3">
    <location>
        <begin position="175"/>
        <end position="194"/>
    </location>
</feature>
<keyword evidence="1" id="KW-0808">Transferase</keyword>
<sequence length="194" mass="21370">MTQNPLVRDRSRLVRVRVAVGEVTGDELNQLLVLCDQPRRNLQKWAIALDHTFVCVTARLLSDRTLIGFVRATSDESLNATIWDLLVDPLLPEPENVRQRLLDILLRELKREIPGCSVSVFAPVPEQPALRALNFVPDPGGIRGMTYTGSQQLELSDANSSDSAIVTVGQPRSVSEGSLTSMEGFEPPTLRTGI</sequence>
<reference evidence="4 5" key="1">
    <citation type="journal article" date="2007" name="Photosyn. Res.">
        <title>Complete nucleotide sequence of the freshwater unicellular cyanobacterium Synechococcus elongatus PCC 6301 chromosome: gene content and organization.</title>
        <authorList>
            <person name="Sugita C."/>
            <person name="Ogata K."/>
            <person name="Shikata M."/>
            <person name="Jikuya H."/>
            <person name="Takano J."/>
            <person name="Furumichi M."/>
            <person name="Kanehisa M."/>
            <person name="Omata T."/>
            <person name="Sugiura M."/>
            <person name="Sugita M."/>
        </authorList>
    </citation>
    <scope>NUCLEOTIDE SEQUENCE [LARGE SCALE GENOMIC DNA]</scope>
    <source>
        <strain evidence="5">ATCC 27144 / PCC 6301 / SAUG 1402/1</strain>
    </source>
</reference>
<evidence type="ECO:0000313" key="4">
    <source>
        <dbReference type="EMBL" id="BAD80037.1"/>
    </source>
</evidence>
<accession>A0A0H3K477</accession>
<dbReference type="GO" id="GO:0005737">
    <property type="term" value="C:cytoplasm"/>
    <property type="evidence" value="ECO:0007669"/>
    <property type="project" value="TreeGrafter"/>
</dbReference>
<evidence type="ECO:0000256" key="3">
    <source>
        <dbReference type="SAM" id="MobiDB-lite"/>
    </source>
</evidence>
<proteinExistence type="predicted"/>